<dbReference type="GO" id="GO:0009507">
    <property type="term" value="C:chloroplast"/>
    <property type="evidence" value="ECO:0007669"/>
    <property type="project" value="TreeGrafter"/>
</dbReference>
<dbReference type="STRING" id="3088.A0A383VV34"/>
<organism evidence="1 2">
    <name type="scientific">Tetradesmus obliquus</name>
    <name type="common">Green alga</name>
    <name type="synonym">Acutodesmus obliquus</name>
    <dbReference type="NCBI Taxonomy" id="3088"/>
    <lineage>
        <taxon>Eukaryota</taxon>
        <taxon>Viridiplantae</taxon>
        <taxon>Chlorophyta</taxon>
        <taxon>core chlorophytes</taxon>
        <taxon>Chlorophyceae</taxon>
        <taxon>CS clade</taxon>
        <taxon>Sphaeropleales</taxon>
        <taxon>Scenedesmaceae</taxon>
        <taxon>Tetradesmus</taxon>
    </lineage>
</organism>
<evidence type="ECO:0000313" key="2">
    <source>
        <dbReference type="Proteomes" id="UP000256970"/>
    </source>
</evidence>
<gene>
    <name evidence="1" type="ORF">BQ4739_LOCUS8640</name>
</gene>
<dbReference type="PANTHER" id="PTHR35709">
    <property type="entry name" value="PROTEIN PROTON GRADIENT REGULATION 5, CHLOROPLASTIC"/>
    <property type="match status" value="1"/>
</dbReference>
<dbReference type="GO" id="GO:0009773">
    <property type="term" value="P:photosynthetic electron transport in photosystem I"/>
    <property type="evidence" value="ECO:0007669"/>
    <property type="project" value="InterPro"/>
</dbReference>
<proteinExistence type="predicted"/>
<sequence>MNVCLGSRASYTRCSAAATSKRAQQLQAARSFSCSSQMYLTSWDAPRQSNLALQQTVQSTACAGAPKRQVVRMGNKGAGGPFAPLVVVVRGVVGEKEFNKLRGKAISLHSQVIKDFCKQLGVDNKQVQGVIRLAKKNGEKLGFLA</sequence>
<evidence type="ECO:0000313" key="1">
    <source>
        <dbReference type="EMBL" id="SZX68276.1"/>
    </source>
</evidence>
<protein>
    <submittedName>
        <fullName evidence="1">Uncharacterized protein</fullName>
    </submittedName>
</protein>
<dbReference type="InterPro" id="IPR037497">
    <property type="entry name" value="PGR5"/>
</dbReference>
<keyword evidence="2" id="KW-1185">Reference proteome</keyword>
<dbReference type="PANTHER" id="PTHR35709:SF1">
    <property type="entry name" value="PROTEIN PROTON GRADIENT REGULATION 5, CHLOROPLASTIC"/>
    <property type="match status" value="1"/>
</dbReference>
<dbReference type="GO" id="GO:0009644">
    <property type="term" value="P:response to high light intensity"/>
    <property type="evidence" value="ECO:0007669"/>
    <property type="project" value="InterPro"/>
</dbReference>
<name>A0A383VV34_TETOB</name>
<dbReference type="Proteomes" id="UP000256970">
    <property type="component" value="Unassembled WGS sequence"/>
</dbReference>
<reference evidence="1 2" key="1">
    <citation type="submission" date="2016-10" db="EMBL/GenBank/DDBJ databases">
        <authorList>
            <person name="Cai Z."/>
        </authorList>
    </citation>
    <scope>NUCLEOTIDE SEQUENCE [LARGE SCALE GENOMIC DNA]</scope>
</reference>
<dbReference type="AlphaFoldDB" id="A0A383VV34"/>
<accession>A0A383VV34</accession>
<dbReference type="GO" id="GO:0009055">
    <property type="term" value="F:electron transfer activity"/>
    <property type="evidence" value="ECO:0007669"/>
    <property type="project" value="TreeGrafter"/>
</dbReference>
<dbReference type="EMBL" id="FNXT01000847">
    <property type="protein sequence ID" value="SZX68276.1"/>
    <property type="molecule type" value="Genomic_DNA"/>
</dbReference>